<dbReference type="Pfam" id="PF00230">
    <property type="entry name" value="MIP"/>
    <property type="match status" value="1"/>
</dbReference>
<evidence type="ECO:0000256" key="8">
    <source>
        <dbReference type="SAM" id="Phobius"/>
    </source>
</evidence>
<reference evidence="10" key="1">
    <citation type="submission" date="2015-04" db="EMBL/GenBank/DDBJ databases">
        <title>Physiological reanalysis, assessment of diazotrophy, and genome sequences of multiple isolates of Streptomyces thermoautotrophicus.</title>
        <authorList>
            <person name="MacKellar D.C."/>
            <person name="Lieber L."/>
            <person name="Norman J."/>
            <person name="Bolger A."/>
            <person name="Tobin C."/>
            <person name="Murray J.W."/>
            <person name="Chang R."/>
            <person name="Ford T."/>
            <person name="Nguyen P.Q."/>
            <person name="Woodward J."/>
            <person name="Permingeat H."/>
            <person name="Joshi N.S."/>
            <person name="Silver P.A."/>
            <person name="Usadel B."/>
            <person name="Rutherford A.W."/>
            <person name="Friesen M."/>
            <person name="Prell J."/>
        </authorList>
    </citation>
    <scope>NUCLEOTIDE SEQUENCE [LARGE SCALE GENOMIC DNA]</scope>
    <source>
        <strain evidence="10">H1</strain>
    </source>
</reference>
<dbReference type="Gene3D" id="1.20.1080.10">
    <property type="entry name" value="Glycerol uptake facilitator protein"/>
    <property type="match status" value="1"/>
</dbReference>
<feature type="transmembrane region" description="Helical" evidence="8">
    <location>
        <begin position="182"/>
        <end position="203"/>
    </location>
</feature>
<proteinExistence type="inferred from homology"/>
<dbReference type="GO" id="GO:0015250">
    <property type="term" value="F:water channel activity"/>
    <property type="evidence" value="ECO:0007669"/>
    <property type="project" value="TreeGrafter"/>
</dbReference>
<keyword evidence="5 8" id="KW-1133">Transmembrane helix</keyword>
<dbReference type="InterPro" id="IPR000425">
    <property type="entry name" value="MIP"/>
</dbReference>
<evidence type="ECO:0000313" key="9">
    <source>
        <dbReference type="EMBL" id="KWX01655.1"/>
    </source>
</evidence>
<dbReference type="CDD" id="cd00333">
    <property type="entry name" value="MIP"/>
    <property type="match status" value="1"/>
</dbReference>
<dbReference type="InterPro" id="IPR022357">
    <property type="entry name" value="MIP_CS"/>
</dbReference>
<dbReference type="PANTHER" id="PTHR43829">
    <property type="entry name" value="AQUAPORIN OR AQUAGLYCEROPORIN RELATED"/>
    <property type="match status" value="1"/>
</dbReference>
<evidence type="ECO:0000256" key="7">
    <source>
        <dbReference type="RuleBase" id="RU000477"/>
    </source>
</evidence>
<evidence type="ECO:0000256" key="1">
    <source>
        <dbReference type="ARBA" id="ARBA00004141"/>
    </source>
</evidence>
<dbReference type="InterPro" id="IPR023271">
    <property type="entry name" value="Aquaporin-like"/>
</dbReference>
<comment type="caution">
    <text evidence="9">The sequence shown here is derived from an EMBL/GenBank/DDBJ whole genome shotgun (WGS) entry which is preliminary data.</text>
</comment>
<keyword evidence="10" id="KW-1185">Reference proteome</keyword>
<dbReference type="AlphaFoldDB" id="A0A132MUS3"/>
<sequence>MSESASPTAARRIYFAQLSSEFLGTFILIMFGVGVVAQVVLTPFGKVQSVHWAWGLGVVFGVYVAARISGAHINPAVTLALAIRRGFPWKMVAPYMLAQTLGAFVAALLVRWNYMEVFNKVDPGHTIKTQGVFSTLPGNGVLPVSQLGAFRDQIIGTALLLICVLAVTDLRNRAPLANMAPFIIGLSVVAIGMAFGANAGYAINPARDLGPRLASWITGFGTAWQDQNGDFYAWVPIVGPLIGGPLGAIVYDLFIGRFLPIEEPEPVGRAPVEEEQS</sequence>
<dbReference type="InterPro" id="IPR050363">
    <property type="entry name" value="MIP/Aquaporin"/>
</dbReference>
<feature type="transmembrane region" description="Helical" evidence="8">
    <location>
        <begin position="231"/>
        <end position="254"/>
    </location>
</feature>
<comment type="subcellular location">
    <subcellularLocation>
        <location evidence="1">Membrane</location>
        <topology evidence="1">Multi-pass membrane protein</topology>
    </subcellularLocation>
</comment>
<evidence type="ECO:0000256" key="2">
    <source>
        <dbReference type="ARBA" id="ARBA00006175"/>
    </source>
</evidence>
<evidence type="ECO:0000256" key="3">
    <source>
        <dbReference type="ARBA" id="ARBA00022448"/>
    </source>
</evidence>
<dbReference type="RefSeq" id="WP_244884201.1">
    <property type="nucleotide sequence ID" value="NZ_LAXD01000001.1"/>
</dbReference>
<evidence type="ECO:0000256" key="6">
    <source>
        <dbReference type="ARBA" id="ARBA00023136"/>
    </source>
</evidence>
<feature type="transmembrane region" description="Helical" evidence="8">
    <location>
        <begin position="21"/>
        <end position="41"/>
    </location>
</feature>
<gene>
    <name evidence="9" type="ORF">LI90_2687</name>
</gene>
<dbReference type="NCBIfam" id="TIGR00861">
    <property type="entry name" value="MIP"/>
    <property type="match status" value="1"/>
</dbReference>
<organism evidence="9 10">
    <name type="scientific">Carbonactinospora thermoautotrophica</name>
    <dbReference type="NCBI Taxonomy" id="1469144"/>
    <lineage>
        <taxon>Bacteria</taxon>
        <taxon>Bacillati</taxon>
        <taxon>Actinomycetota</taxon>
        <taxon>Actinomycetes</taxon>
        <taxon>Kitasatosporales</taxon>
        <taxon>Carbonactinosporaceae</taxon>
        <taxon>Carbonactinospora</taxon>
    </lineage>
</organism>
<feature type="transmembrane region" description="Helical" evidence="8">
    <location>
        <begin position="153"/>
        <end position="170"/>
    </location>
</feature>
<feature type="transmembrane region" description="Helical" evidence="8">
    <location>
        <begin position="95"/>
        <end position="114"/>
    </location>
</feature>
<evidence type="ECO:0000256" key="4">
    <source>
        <dbReference type="ARBA" id="ARBA00022692"/>
    </source>
</evidence>
<protein>
    <submittedName>
        <fullName evidence="9">MIP family channel protein</fullName>
    </submittedName>
</protein>
<dbReference type="PANTHER" id="PTHR43829:SF9">
    <property type="entry name" value="AQUAPORIN-9"/>
    <property type="match status" value="1"/>
</dbReference>
<accession>A0A132MUS3</accession>
<keyword evidence="6 8" id="KW-0472">Membrane</keyword>
<evidence type="ECO:0000313" key="10">
    <source>
        <dbReference type="Proteomes" id="UP000070188"/>
    </source>
</evidence>
<dbReference type="Proteomes" id="UP000070188">
    <property type="component" value="Unassembled WGS sequence"/>
</dbReference>
<name>A0A132MUS3_9ACTN</name>
<dbReference type="PRINTS" id="PR00783">
    <property type="entry name" value="MINTRINSICP"/>
</dbReference>
<evidence type="ECO:0000256" key="5">
    <source>
        <dbReference type="ARBA" id="ARBA00022989"/>
    </source>
</evidence>
<dbReference type="PROSITE" id="PS00221">
    <property type="entry name" value="MIP"/>
    <property type="match status" value="1"/>
</dbReference>
<dbReference type="GO" id="GO:0015254">
    <property type="term" value="F:glycerol channel activity"/>
    <property type="evidence" value="ECO:0007669"/>
    <property type="project" value="TreeGrafter"/>
</dbReference>
<dbReference type="PATRIC" id="fig|1469144.10.peg.2908"/>
<dbReference type="EMBL" id="LAXD01000001">
    <property type="protein sequence ID" value="KWX01655.1"/>
    <property type="molecule type" value="Genomic_DNA"/>
</dbReference>
<keyword evidence="3 7" id="KW-0813">Transport</keyword>
<keyword evidence="4 7" id="KW-0812">Transmembrane</keyword>
<feature type="transmembrane region" description="Helical" evidence="8">
    <location>
        <begin position="53"/>
        <end position="83"/>
    </location>
</feature>
<dbReference type="SUPFAM" id="SSF81338">
    <property type="entry name" value="Aquaporin-like"/>
    <property type="match status" value="1"/>
</dbReference>
<dbReference type="STRING" id="1469144.LI90_2687"/>
<comment type="similarity">
    <text evidence="2 7">Belongs to the MIP/aquaporin (TC 1.A.8) family.</text>
</comment>
<dbReference type="GO" id="GO:0005886">
    <property type="term" value="C:plasma membrane"/>
    <property type="evidence" value="ECO:0007669"/>
    <property type="project" value="TreeGrafter"/>
</dbReference>